<dbReference type="EMBL" id="CP130612">
    <property type="protein sequence ID" value="WKW12949.1"/>
    <property type="molecule type" value="Genomic_DNA"/>
</dbReference>
<evidence type="ECO:0000256" key="3">
    <source>
        <dbReference type="SAM" id="SignalP"/>
    </source>
</evidence>
<keyword evidence="3" id="KW-0732">Signal</keyword>
<accession>A0AA49K1B4</accession>
<name>A0AA49K1B4_9BACT</name>
<feature type="transmembrane region" description="Helical" evidence="2">
    <location>
        <begin position="143"/>
        <end position="164"/>
    </location>
</feature>
<feature type="chain" id="PRO_5041254686" description="Polymer-forming cytoskeletal protein" evidence="3">
    <location>
        <begin position="21"/>
        <end position="352"/>
    </location>
</feature>
<reference evidence="5" key="1">
    <citation type="submission" date="2023-07" db="EMBL/GenBank/DDBJ databases">
        <authorList>
            <person name="Haufschild T."/>
            <person name="Kallscheuer N."/>
            <person name="Hammer J."/>
            <person name="Kohn T."/>
            <person name="Kabuu M."/>
            <person name="Jogler M."/>
            <person name="Wohfarth N."/>
            <person name="Heuer A."/>
            <person name="Rohde M."/>
            <person name="van Teeseling M.C.F."/>
            <person name="Jogler C."/>
        </authorList>
    </citation>
    <scope>NUCLEOTIDE SEQUENCE</scope>
    <source>
        <strain evidence="4">Strain 138</strain>
        <strain evidence="5">Strain 318</strain>
    </source>
</reference>
<keyword evidence="2" id="KW-0472">Membrane</keyword>
<dbReference type="KEGG" id="pspc:Strain318_002259"/>
<evidence type="ECO:0000313" key="5">
    <source>
        <dbReference type="EMBL" id="WKW15856.1"/>
    </source>
</evidence>
<evidence type="ECO:0000256" key="1">
    <source>
        <dbReference type="SAM" id="MobiDB-lite"/>
    </source>
</evidence>
<protein>
    <recommendedName>
        <fullName evidence="7">Polymer-forming cytoskeletal protein</fullName>
    </recommendedName>
</protein>
<dbReference type="Proteomes" id="UP001229955">
    <property type="component" value="Chromosome"/>
</dbReference>
<evidence type="ECO:0000256" key="2">
    <source>
        <dbReference type="SAM" id="Phobius"/>
    </source>
</evidence>
<sequence length="352" mass="36033">MRILRLLVATLALGPVALSAQVSSAALDDSTRHALRVLGLTTDGLQIRGDLTYDDTARVAAGDTLRGPLVVIRGDADIRGTVFGNVTALFGDVIVREGADVHGSATAWRGRVIVEGGRVRGALGARPVAATTVAKPPRTTGEALALAAGWAAMLLVVGLLALVLSGRQLDDTVRTLERDFSKAFAIGVAAELGFLPLLLLTITALAVTLVGILLIPFVLVAAPVALVGLITLGWLATALMIGRAVFRSAAENDRGALLRALLPGAVLLFAPWFIAAGLQASGNAAVIARAAAFAIAWVAATAGLGAVVLARASRRKAPRPAAAAAGWQTPTPIGGVATARRPVPARPETTPR</sequence>
<gene>
    <name evidence="4" type="ORF">Strain138_002260</name>
    <name evidence="5" type="ORF">Strain318_002259</name>
</gene>
<evidence type="ECO:0000313" key="6">
    <source>
        <dbReference type="Proteomes" id="UP001229955"/>
    </source>
</evidence>
<dbReference type="RefSeq" id="WP_367885816.1">
    <property type="nucleotide sequence ID" value="NZ_CP130612.1"/>
</dbReference>
<feature type="region of interest" description="Disordered" evidence="1">
    <location>
        <begin position="320"/>
        <end position="352"/>
    </location>
</feature>
<feature type="transmembrane region" description="Helical" evidence="2">
    <location>
        <begin position="213"/>
        <end position="235"/>
    </location>
</feature>
<dbReference type="EMBL" id="CP130613">
    <property type="protein sequence ID" value="WKW15856.1"/>
    <property type="molecule type" value="Genomic_DNA"/>
</dbReference>
<keyword evidence="2" id="KW-0812">Transmembrane</keyword>
<evidence type="ECO:0008006" key="7">
    <source>
        <dbReference type="Google" id="ProtNLM"/>
    </source>
</evidence>
<keyword evidence="6" id="KW-1185">Reference proteome</keyword>
<feature type="signal peptide" evidence="3">
    <location>
        <begin position="1"/>
        <end position="20"/>
    </location>
</feature>
<dbReference type="AlphaFoldDB" id="A0AA49K1B4"/>
<feature type="transmembrane region" description="Helical" evidence="2">
    <location>
        <begin position="256"/>
        <end position="274"/>
    </location>
</feature>
<keyword evidence="2" id="KW-1133">Transmembrane helix</keyword>
<feature type="transmembrane region" description="Helical" evidence="2">
    <location>
        <begin position="184"/>
        <end position="207"/>
    </location>
</feature>
<evidence type="ECO:0000313" key="4">
    <source>
        <dbReference type="EMBL" id="WKW12949.1"/>
    </source>
</evidence>
<organism evidence="5 6">
    <name type="scientific">Pseudogemmatithrix spongiicola</name>
    <dbReference type="NCBI Taxonomy" id="3062599"/>
    <lineage>
        <taxon>Bacteria</taxon>
        <taxon>Pseudomonadati</taxon>
        <taxon>Gemmatimonadota</taxon>
        <taxon>Gemmatimonadia</taxon>
        <taxon>Gemmatimonadales</taxon>
        <taxon>Gemmatimonadaceae</taxon>
        <taxon>Pseudogemmatithrix</taxon>
    </lineage>
</organism>
<feature type="transmembrane region" description="Helical" evidence="2">
    <location>
        <begin position="286"/>
        <end position="310"/>
    </location>
</feature>
<proteinExistence type="predicted"/>
<accession>A0AA49JW20</accession>